<dbReference type="PANTHER" id="PTHR34220">
    <property type="entry name" value="SENSOR HISTIDINE KINASE YPDA"/>
    <property type="match status" value="1"/>
</dbReference>
<dbReference type="InterPro" id="IPR003594">
    <property type="entry name" value="HATPase_dom"/>
</dbReference>
<dbReference type="Pfam" id="PF06580">
    <property type="entry name" value="His_kinase"/>
    <property type="match status" value="1"/>
</dbReference>
<evidence type="ECO:0000259" key="4">
    <source>
        <dbReference type="Pfam" id="PF06580"/>
    </source>
</evidence>
<dbReference type="InterPro" id="IPR010559">
    <property type="entry name" value="Sig_transdc_His_kin_internal"/>
</dbReference>
<dbReference type="CDD" id="cd18774">
    <property type="entry name" value="PDC2_HK_sensor"/>
    <property type="match status" value="1"/>
</dbReference>
<evidence type="ECO:0000259" key="3">
    <source>
        <dbReference type="Pfam" id="PF02518"/>
    </source>
</evidence>
<proteinExistence type="predicted"/>
<dbReference type="Pfam" id="PF02518">
    <property type="entry name" value="HATPase_c"/>
    <property type="match status" value="1"/>
</dbReference>
<accession>A0A4R1SAY5</accession>
<dbReference type="Proteomes" id="UP000295008">
    <property type="component" value="Unassembled WGS sequence"/>
</dbReference>
<comment type="caution">
    <text evidence="5">The sequence shown here is derived from an EMBL/GenBank/DDBJ whole genome shotgun (WGS) entry which is preliminary data.</text>
</comment>
<organism evidence="5 6">
    <name type="scientific">Hydrogenispora ethanolica</name>
    <dbReference type="NCBI Taxonomy" id="1082276"/>
    <lineage>
        <taxon>Bacteria</taxon>
        <taxon>Bacillati</taxon>
        <taxon>Bacillota</taxon>
        <taxon>Hydrogenispora</taxon>
    </lineage>
</organism>
<reference evidence="5 6" key="1">
    <citation type="submission" date="2019-03" db="EMBL/GenBank/DDBJ databases">
        <title>Genomic Encyclopedia of Type Strains, Phase IV (KMG-IV): sequencing the most valuable type-strain genomes for metagenomic binning, comparative biology and taxonomic classification.</title>
        <authorList>
            <person name="Goeker M."/>
        </authorList>
    </citation>
    <scope>NUCLEOTIDE SEQUENCE [LARGE SCALE GENOMIC DNA]</scope>
    <source>
        <strain evidence="5 6">LX-B</strain>
    </source>
</reference>
<feature type="domain" description="Signal transduction histidine kinase internal region" evidence="4">
    <location>
        <begin position="381"/>
        <end position="457"/>
    </location>
</feature>
<dbReference type="InterPro" id="IPR036890">
    <property type="entry name" value="HATPase_C_sf"/>
</dbReference>
<dbReference type="GO" id="GO:0000155">
    <property type="term" value="F:phosphorelay sensor kinase activity"/>
    <property type="evidence" value="ECO:0007669"/>
    <property type="project" value="InterPro"/>
</dbReference>
<feature type="transmembrane region" description="Helical" evidence="2">
    <location>
        <begin position="298"/>
        <end position="316"/>
    </location>
</feature>
<feature type="domain" description="Histidine kinase/HSP90-like ATPase" evidence="3">
    <location>
        <begin position="478"/>
        <end position="586"/>
    </location>
</feature>
<dbReference type="GO" id="GO:0016020">
    <property type="term" value="C:membrane"/>
    <property type="evidence" value="ECO:0007669"/>
    <property type="project" value="InterPro"/>
</dbReference>
<dbReference type="EMBL" id="SLUN01000002">
    <property type="protein sequence ID" value="TCL76539.1"/>
    <property type="molecule type" value="Genomic_DNA"/>
</dbReference>
<feature type="transmembrane region" description="Helical" evidence="2">
    <location>
        <begin position="12"/>
        <end position="35"/>
    </location>
</feature>
<keyword evidence="5" id="KW-0418">Kinase</keyword>
<name>A0A4R1SAY5_HYDET</name>
<dbReference type="RefSeq" id="WP_132012707.1">
    <property type="nucleotide sequence ID" value="NZ_SLUN01000002.1"/>
</dbReference>
<dbReference type="OrthoDB" id="9776552at2"/>
<feature type="coiled-coil region" evidence="1">
    <location>
        <begin position="354"/>
        <end position="381"/>
    </location>
</feature>
<keyword evidence="2" id="KW-1133">Transmembrane helix</keyword>
<protein>
    <submittedName>
        <fullName evidence="5">Two-component system sensor histidine kinase YesM</fullName>
    </submittedName>
</protein>
<keyword evidence="2" id="KW-0812">Transmembrane</keyword>
<dbReference type="Gene3D" id="3.30.450.20">
    <property type="entry name" value="PAS domain"/>
    <property type="match status" value="1"/>
</dbReference>
<keyword evidence="5" id="KW-0808">Transferase</keyword>
<dbReference type="AlphaFoldDB" id="A0A4R1SAY5"/>
<dbReference type="Gene3D" id="3.30.565.10">
    <property type="entry name" value="Histidine kinase-like ATPase, C-terminal domain"/>
    <property type="match status" value="1"/>
</dbReference>
<keyword evidence="6" id="KW-1185">Reference proteome</keyword>
<dbReference type="PANTHER" id="PTHR34220:SF7">
    <property type="entry name" value="SENSOR HISTIDINE KINASE YPDA"/>
    <property type="match status" value="1"/>
</dbReference>
<sequence>MSRFVHFPRSIFGKLLLSNGVLILSMSLIGFLSFFTAKNLINTHIRQSNLNTLNQIHKNLGILIDQVITVVSLFDHNNALEDQLTRDTPGPFDRLKNIDTVESQIRKYSFAYDWLRYETILLGVNGNVYSPDGESELAPGALRQLDWYRRGVQNQQQIFWRSTHPSLINRAKKVFTAVKTLHNPFSRHYYGTLLLSINESCLYDIYRDSLDRKSQFAIVDAAGRVISHSTRSRIGSRLNLKPFAKLLSGPDDAHQIIRINRLKYLCIYQKVEKVDWILLHMIPLATISKDINALSVKILTISLLCIVFSVGLALVISRKIALPLINLKNRVKNYPPKSAPLPENTVSDEITVLTKEYENIIAELEKTIHHLMKEQEEKRKAELHALQMQIRPHFLYNTINSIKCLLWTGKTELIEPTIHALVNLLEQTVSRKEELIPLAAELKCVQDYLYLQEIRSDRTIRFQAKVPESLQNCLIPKLLLQPLIENAIFHGFEPKPSGKIWGTIAIYCSAAGDDLQLEVLDDGVGMAQDTAARLLTVDSPETSSRFNGIGVKNVLERIQLYFGSRYGLTIRSEIGVGTSVVLTLPRQYADRKKEALP</sequence>
<evidence type="ECO:0000256" key="2">
    <source>
        <dbReference type="SAM" id="Phobius"/>
    </source>
</evidence>
<keyword evidence="2" id="KW-0472">Membrane</keyword>
<dbReference type="SUPFAM" id="SSF55874">
    <property type="entry name" value="ATPase domain of HSP90 chaperone/DNA topoisomerase II/histidine kinase"/>
    <property type="match status" value="1"/>
</dbReference>
<gene>
    <name evidence="5" type="ORF">EDC14_1002298</name>
</gene>
<evidence type="ECO:0000313" key="6">
    <source>
        <dbReference type="Proteomes" id="UP000295008"/>
    </source>
</evidence>
<keyword evidence="1" id="KW-0175">Coiled coil</keyword>
<evidence type="ECO:0000256" key="1">
    <source>
        <dbReference type="SAM" id="Coils"/>
    </source>
</evidence>
<evidence type="ECO:0000313" key="5">
    <source>
        <dbReference type="EMBL" id="TCL76539.1"/>
    </source>
</evidence>
<dbReference type="InterPro" id="IPR050640">
    <property type="entry name" value="Bact_2-comp_sensor_kinase"/>
</dbReference>